<keyword evidence="1" id="KW-0472">Membrane</keyword>
<protein>
    <submittedName>
        <fullName evidence="2">Uncharacterized protein</fullName>
    </submittedName>
</protein>
<dbReference type="EMBL" id="JACJTU010000115">
    <property type="protein sequence ID" value="MBD2739776.1"/>
    <property type="molecule type" value="Genomic_DNA"/>
</dbReference>
<name>A0ABR8KJR1_9NOSO</name>
<organism evidence="2 3">
    <name type="scientific">Nostoc paludosum FACHB-159</name>
    <dbReference type="NCBI Taxonomy" id="2692908"/>
    <lineage>
        <taxon>Bacteria</taxon>
        <taxon>Bacillati</taxon>
        <taxon>Cyanobacteriota</taxon>
        <taxon>Cyanophyceae</taxon>
        <taxon>Nostocales</taxon>
        <taxon>Nostocaceae</taxon>
        <taxon>Nostoc</taxon>
    </lineage>
</organism>
<gene>
    <name evidence="2" type="ORF">H6H03_39050</name>
</gene>
<dbReference type="RefSeq" id="WP_190960252.1">
    <property type="nucleotide sequence ID" value="NZ_JACJTU010000115.1"/>
</dbReference>
<evidence type="ECO:0000313" key="2">
    <source>
        <dbReference type="EMBL" id="MBD2739776.1"/>
    </source>
</evidence>
<keyword evidence="3" id="KW-1185">Reference proteome</keyword>
<sequence>MTALLVGLLDLVVVVDFGLVVDLVVALAFGCTRLVRKLQSQTVQSF</sequence>
<keyword evidence="1" id="KW-0812">Transmembrane</keyword>
<reference evidence="2 3" key="1">
    <citation type="journal article" date="2020" name="ISME J.">
        <title>Comparative genomics reveals insights into cyanobacterial evolution and habitat adaptation.</title>
        <authorList>
            <person name="Chen M.Y."/>
            <person name="Teng W.K."/>
            <person name="Zhao L."/>
            <person name="Hu C.X."/>
            <person name="Zhou Y.K."/>
            <person name="Han B.P."/>
            <person name="Song L.R."/>
            <person name="Shu W.S."/>
        </authorList>
    </citation>
    <scope>NUCLEOTIDE SEQUENCE [LARGE SCALE GENOMIC DNA]</scope>
    <source>
        <strain evidence="2 3">FACHB-159</strain>
    </source>
</reference>
<proteinExistence type="predicted"/>
<dbReference type="Proteomes" id="UP000637383">
    <property type="component" value="Unassembled WGS sequence"/>
</dbReference>
<evidence type="ECO:0000313" key="3">
    <source>
        <dbReference type="Proteomes" id="UP000637383"/>
    </source>
</evidence>
<keyword evidence="1" id="KW-1133">Transmembrane helix</keyword>
<comment type="caution">
    <text evidence="2">The sequence shown here is derived from an EMBL/GenBank/DDBJ whole genome shotgun (WGS) entry which is preliminary data.</text>
</comment>
<accession>A0ABR8KJR1</accession>
<feature type="transmembrane region" description="Helical" evidence="1">
    <location>
        <begin position="6"/>
        <end position="29"/>
    </location>
</feature>
<evidence type="ECO:0000256" key="1">
    <source>
        <dbReference type="SAM" id="Phobius"/>
    </source>
</evidence>